<sequence length="308" mass="34800">MALYGAVREIAWLRQLLEGIGVPPNKPSLQQERQHQHQHPQRDARLAHLCVFGTSLPSDTVVALHKFMMKYINYPHVEFEGSLGMICRDQARLNIGVMGTTPIKHDCFPGTSFVSGIQGMQFKRLNEELNKWASAVQGGPVSLSYTRTREIDHFHADRVRVSVDTQTKKPLRAVRKQRIESLDIHVPSCQYDVRLSASSEQPCGFPTTDCTMVRVKDRISYTFSIWSLDITSIQSHRVSNGVQDEKSSTTHELELEIADTALIVQLASDGRHGELLEICNAWLNNLYMLSKTCNSPSPQHIKKRPRNG</sequence>
<dbReference type="GO" id="GO:0005634">
    <property type="term" value="C:nucleus"/>
    <property type="evidence" value="ECO:0007669"/>
    <property type="project" value="UniProtKB-SubCell"/>
</dbReference>
<dbReference type="InterPro" id="IPR040343">
    <property type="entry name" value="Cet1/Ctl1"/>
</dbReference>
<name>A0A3P3Y414_PLABS</name>
<dbReference type="PANTHER" id="PTHR28118">
    <property type="entry name" value="POLYNUCLEOTIDE 5'-TRIPHOSPHATASE-RELATED"/>
    <property type="match status" value="1"/>
</dbReference>
<comment type="similarity">
    <text evidence="3">Belongs to the fungal TPase family.</text>
</comment>
<dbReference type="GO" id="GO:0006397">
    <property type="term" value="P:mRNA processing"/>
    <property type="evidence" value="ECO:0007669"/>
    <property type="project" value="UniProtKB-KW"/>
</dbReference>
<accession>A0A3P3Y414</accession>
<evidence type="ECO:0000256" key="2">
    <source>
        <dbReference type="ARBA" id="ARBA00004123"/>
    </source>
</evidence>
<comment type="subcellular location">
    <subcellularLocation>
        <location evidence="2">Nucleus</location>
    </subcellularLocation>
</comment>
<comment type="cofactor">
    <cofactor evidence="1">
        <name>Mg(2+)</name>
        <dbReference type="ChEBI" id="CHEBI:18420"/>
    </cofactor>
</comment>
<dbReference type="InterPro" id="IPR037009">
    <property type="entry name" value="mRNA_triPase_Cet1_sf"/>
</dbReference>
<reference evidence="10 11" key="1">
    <citation type="submission" date="2018-03" db="EMBL/GenBank/DDBJ databases">
        <authorList>
            <person name="Fogelqvist J."/>
        </authorList>
    </citation>
    <scope>NUCLEOTIDE SEQUENCE [LARGE SCALE GENOMIC DNA]</scope>
</reference>
<keyword evidence="10" id="KW-0496">Mitochondrion</keyword>
<evidence type="ECO:0000256" key="7">
    <source>
        <dbReference type="ARBA" id="ARBA00035028"/>
    </source>
</evidence>
<evidence type="ECO:0000313" key="10">
    <source>
        <dbReference type="EMBL" id="SPQ94844.1"/>
    </source>
</evidence>
<organism evidence="10 11">
    <name type="scientific">Plasmodiophora brassicae</name>
    <name type="common">Clubroot disease agent</name>
    <dbReference type="NCBI Taxonomy" id="37360"/>
    <lineage>
        <taxon>Eukaryota</taxon>
        <taxon>Sar</taxon>
        <taxon>Rhizaria</taxon>
        <taxon>Endomyxa</taxon>
        <taxon>Phytomyxea</taxon>
        <taxon>Plasmodiophorida</taxon>
        <taxon>Plasmodiophoridae</taxon>
        <taxon>Plasmodiophora</taxon>
    </lineage>
</organism>
<dbReference type="CDD" id="cd07470">
    <property type="entry name" value="CYTH-like_mRNA_RTPase"/>
    <property type="match status" value="1"/>
</dbReference>
<evidence type="ECO:0000256" key="6">
    <source>
        <dbReference type="ARBA" id="ARBA00023242"/>
    </source>
</evidence>
<evidence type="ECO:0000259" key="9">
    <source>
        <dbReference type="Pfam" id="PF02940"/>
    </source>
</evidence>
<dbReference type="SUPFAM" id="SSF55154">
    <property type="entry name" value="CYTH-like phosphatases"/>
    <property type="match status" value="1"/>
</dbReference>
<keyword evidence="6" id="KW-0539">Nucleus</keyword>
<dbReference type="InterPro" id="IPR004206">
    <property type="entry name" value="mRNA_triPase_Cet1"/>
</dbReference>
<gene>
    <name evidence="10" type="ORF">PLBR_LOCUS2059</name>
</gene>
<evidence type="ECO:0000256" key="5">
    <source>
        <dbReference type="ARBA" id="ARBA00022801"/>
    </source>
</evidence>
<feature type="domain" description="mRNA triphosphatase Cet1-like" evidence="9">
    <location>
        <begin position="70"/>
        <end position="257"/>
    </location>
</feature>
<dbReference type="EC" id="3.6.1.74" evidence="7"/>
<dbReference type="GO" id="GO:0140818">
    <property type="term" value="F:mRNA 5'-triphosphate monophosphatase activity"/>
    <property type="evidence" value="ECO:0007669"/>
    <property type="project" value="UniProtKB-EC"/>
</dbReference>
<dbReference type="Proteomes" id="UP000290189">
    <property type="component" value="Unassembled WGS sequence"/>
</dbReference>
<protein>
    <recommendedName>
        <fullName evidence="7">mRNA 5'-phosphatase</fullName>
        <ecNumber evidence="7">3.6.1.74</ecNumber>
    </recommendedName>
</protein>
<dbReference type="GO" id="GO:0004651">
    <property type="term" value="F:polynucleotide 5'-phosphatase activity"/>
    <property type="evidence" value="ECO:0007669"/>
    <property type="project" value="InterPro"/>
</dbReference>
<evidence type="ECO:0000313" key="11">
    <source>
        <dbReference type="Proteomes" id="UP000290189"/>
    </source>
</evidence>
<evidence type="ECO:0000256" key="8">
    <source>
        <dbReference type="ARBA" id="ARBA00047740"/>
    </source>
</evidence>
<evidence type="ECO:0000256" key="3">
    <source>
        <dbReference type="ARBA" id="ARBA00006345"/>
    </source>
</evidence>
<dbReference type="PANTHER" id="PTHR28118:SF1">
    <property type="entry name" value="POLYNUCLEOTIDE 5'-TRIPHOSPHATASE CTL1-RELATED"/>
    <property type="match status" value="1"/>
</dbReference>
<dbReference type="InterPro" id="IPR033469">
    <property type="entry name" value="CYTH-like_dom_sf"/>
</dbReference>
<keyword evidence="5" id="KW-0378">Hydrolase</keyword>
<dbReference type="EMBL" id="OVEO01000003">
    <property type="protein sequence ID" value="SPQ94844.1"/>
    <property type="molecule type" value="Genomic_DNA"/>
</dbReference>
<proteinExistence type="inferred from homology"/>
<keyword evidence="4" id="KW-0507">mRNA processing</keyword>
<geneLocation type="mitochondrion" evidence="10"/>
<evidence type="ECO:0000256" key="4">
    <source>
        <dbReference type="ARBA" id="ARBA00022664"/>
    </source>
</evidence>
<dbReference type="Pfam" id="PF02940">
    <property type="entry name" value="mRNA_triPase"/>
    <property type="match status" value="1"/>
</dbReference>
<comment type="catalytic activity">
    <reaction evidence="8">
        <text>a 5'-end triphospho-ribonucleoside in mRNA + H2O = a 5'-end diphospho-ribonucleoside in mRNA + phosphate + H(+)</text>
        <dbReference type="Rhea" id="RHEA:67004"/>
        <dbReference type="Rhea" id="RHEA-COMP:17164"/>
        <dbReference type="Rhea" id="RHEA-COMP:17165"/>
        <dbReference type="ChEBI" id="CHEBI:15377"/>
        <dbReference type="ChEBI" id="CHEBI:15378"/>
        <dbReference type="ChEBI" id="CHEBI:43474"/>
        <dbReference type="ChEBI" id="CHEBI:167616"/>
        <dbReference type="ChEBI" id="CHEBI:167618"/>
        <dbReference type="EC" id="3.6.1.74"/>
    </reaction>
    <physiologicalReaction direction="left-to-right" evidence="8">
        <dbReference type="Rhea" id="RHEA:67005"/>
    </physiologicalReaction>
</comment>
<evidence type="ECO:0000256" key="1">
    <source>
        <dbReference type="ARBA" id="ARBA00001946"/>
    </source>
</evidence>
<dbReference type="AlphaFoldDB" id="A0A3P3Y414"/>
<dbReference type="Gene3D" id="3.20.100.10">
    <property type="entry name" value="mRNA triphosphatase Cet1-like"/>
    <property type="match status" value="1"/>
</dbReference>